<name>A0AAN9SJ61_PSOTE</name>
<comment type="caution">
    <text evidence="1">The sequence shown here is derived from an EMBL/GenBank/DDBJ whole genome shotgun (WGS) entry which is preliminary data.</text>
</comment>
<accession>A0AAN9SJ61</accession>
<gene>
    <name evidence="1" type="ORF">VNO78_18084</name>
</gene>
<sequence length="98" mass="10336">MAGRSAAVEGSDKRGGVGRRREILSRARCTHEGLLDLASSSGGDGLLERRGVLSGLVGEVGSELAKGEGEVVRDGDGDDDGLGRDDQRVWRCLSHVIY</sequence>
<dbReference type="Proteomes" id="UP001386955">
    <property type="component" value="Unassembled WGS sequence"/>
</dbReference>
<dbReference type="EMBL" id="JAYMYS010000004">
    <property type="protein sequence ID" value="KAK7396921.1"/>
    <property type="molecule type" value="Genomic_DNA"/>
</dbReference>
<organism evidence="1 2">
    <name type="scientific">Psophocarpus tetragonolobus</name>
    <name type="common">Winged bean</name>
    <name type="synonym">Dolichos tetragonolobus</name>
    <dbReference type="NCBI Taxonomy" id="3891"/>
    <lineage>
        <taxon>Eukaryota</taxon>
        <taxon>Viridiplantae</taxon>
        <taxon>Streptophyta</taxon>
        <taxon>Embryophyta</taxon>
        <taxon>Tracheophyta</taxon>
        <taxon>Spermatophyta</taxon>
        <taxon>Magnoliopsida</taxon>
        <taxon>eudicotyledons</taxon>
        <taxon>Gunneridae</taxon>
        <taxon>Pentapetalae</taxon>
        <taxon>rosids</taxon>
        <taxon>fabids</taxon>
        <taxon>Fabales</taxon>
        <taxon>Fabaceae</taxon>
        <taxon>Papilionoideae</taxon>
        <taxon>50 kb inversion clade</taxon>
        <taxon>NPAAA clade</taxon>
        <taxon>indigoferoid/millettioid clade</taxon>
        <taxon>Phaseoleae</taxon>
        <taxon>Psophocarpus</taxon>
    </lineage>
</organism>
<evidence type="ECO:0000313" key="2">
    <source>
        <dbReference type="Proteomes" id="UP001386955"/>
    </source>
</evidence>
<proteinExistence type="predicted"/>
<dbReference type="AlphaFoldDB" id="A0AAN9SJ61"/>
<reference evidence="1 2" key="1">
    <citation type="submission" date="2024-01" db="EMBL/GenBank/DDBJ databases">
        <title>The genomes of 5 underutilized Papilionoideae crops provide insights into root nodulation and disease resistanc.</title>
        <authorList>
            <person name="Jiang F."/>
        </authorList>
    </citation>
    <scope>NUCLEOTIDE SEQUENCE [LARGE SCALE GENOMIC DNA]</scope>
    <source>
        <strain evidence="1">DUOXIRENSHENG_FW03</strain>
        <tissue evidence="1">Leaves</tissue>
    </source>
</reference>
<keyword evidence="2" id="KW-1185">Reference proteome</keyword>
<protein>
    <submittedName>
        <fullName evidence="1">Uncharacterized protein</fullName>
    </submittedName>
</protein>
<evidence type="ECO:0000313" key="1">
    <source>
        <dbReference type="EMBL" id="KAK7396921.1"/>
    </source>
</evidence>